<evidence type="ECO:0000313" key="2">
    <source>
        <dbReference type="Proteomes" id="UP000509418"/>
    </source>
</evidence>
<dbReference type="SUPFAM" id="SSF53335">
    <property type="entry name" value="S-adenosyl-L-methionine-dependent methyltransferases"/>
    <property type="match status" value="1"/>
</dbReference>
<protein>
    <submittedName>
        <fullName evidence="1">DNA cytosine methyltransferase</fullName>
    </submittedName>
</protein>
<name>A0A7H8TA44_STRCX</name>
<dbReference type="InterPro" id="IPR029063">
    <property type="entry name" value="SAM-dependent_MTases_sf"/>
</dbReference>
<keyword evidence="1" id="KW-0489">Methyltransferase</keyword>
<organism evidence="1 2">
    <name type="scientific">Streptomyces chartreusis</name>
    <dbReference type="NCBI Taxonomy" id="1969"/>
    <lineage>
        <taxon>Bacteria</taxon>
        <taxon>Bacillati</taxon>
        <taxon>Actinomycetota</taxon>
        <taxon>Actinomycetes</taxon>
        <taxon>Kitasatosporales</taxon>
        <taxon>Streptomycetaceae</taxon>
        <taxon>Streptomyces</taxon>
    </lineage>
</organism>
<reference evidence="1 2" key="1">
    <citation type="submission" date="2020-06" db="EMBL/GenBank/DDBJ databases">
        <title>Genome mining for natural products.</title>
        <authorList>
            <person name="Zhang B."/>
            <person name="Shi J."/>
            <person name="Ge H."/>
        </authorList>
    </citation>
    <scope>NUCLEOTIDE SEQUENCE [LARGE SCALE GENOMIC DNA]</scope>
    <source>
        <strain evidence="1 2">NA02069</strain>
    </source>
</reference>
<keyword evidence="2" id="KW-1185">Reference proteome</keyword>
<evidence type="ECO:0000313" key="1">
    <source>
        <dbReference type="EMBL" id="QKZ20274.1"/>
    </source>
</evidence>
<dbReference type="RefSeq" id="WP_176576334.1">
    <property type="nucleotide sequence ID" value="NZ_CBDRGH010000069.1"/>
</dbReference>
<proteinExistence type="predicted"/>
<gene>
    <name evidence="1" type="ORF">HUT05_24735</name>
</gene>
<dbReference type="AlphaFoldDB" id="A0A7H8TA44"/>
<sequence>MLDICHGPGGMAEARRLALADGGDASAEVDAVGVEINPGAAATATAAGHRVIVADVRTLDPGHPVLRRVRKIHFSTPCPTFSKGGKHSGVQPAEVRAFMDVLFHASEALGLLEVDDVCSHYGGPHGYFGGEDLDEWDPAGYGGQIVYTECGEISTEHCESGYVPPTCTPDEYRQLARDAVSDERTALMAEVLLWPMVMLRNGGILETVTMEQSDNLLKRAPGLCEAIQEELRAVGYAWVSFQIEDAAHYGAASHRVRTWMVASLHDMPEGAQWGTGEEQAAKLWGKQRPTWRPDLSTWVDLYGGRTPLPRVTMAQALGWDDGWWVDTRGARPVDPVTGRAKGGGSFSADKVAQCVTATWYGATRRRADEPQGCGSGGRAFTQAELGALVGFRWDYPWRHIGRGQGIRNKAQQAADAVSPFMGMAVTGAVFSRARRKWYRRAMVYQRALYRYAFEVWCNDQRAAVQNQLEAAHAGPAALPLRNDAAPLPGTA</sequence>
<dbReference type="EMBL" id="CP056041">
    <property type="protein sequence ID" value="QKZ20274.1"/>
    <property type="molecule type" value="Genomic_DNA"/>
</dbReference>
<keyword evidence="1" id="KW-0808">Transferase</keyword>
<dbReference type="Gene3D" id="3.40.50.150">
    <property type="entry name" value="Vaccinia Virus protein VP39"/>
    <property type="match status" value="1"/>
</dbReference>
<dbReference type="Proteomes" id="UP000509418">
    <property type="component" value="Chromosome"/>
</dbReference>
<accession>A0A7H8TA44</accession>
<dbReference type="GO" id="GO:0008168">
    <property type="term" value="F:methyltransferase activity"/>
    <property type="evidence" value="ECO:0007669"/>
    <property type="project" value="UniProtKB-KW"/>
</dbReference>
<dbReference type="GO" id="GO:0032259">
    <property type="term" value="P:methylation"/>
    <property type="evidence" value="ECO:0007669"/>
    <property type="project" value="UniProtKB-KW"/>
</dbReference>